<protein>
    <recommendedName>
        <fullName evidence="3">N-acetyl-D-glucosamine kinase</fullName>
    </recommendedName>
</protein>
<evidence type="ECO:0000313" key="1">
    <source>
        <dbReference type="EMBL" id="KAJ4850535.1"/>
    </source>
</evidence>
<keyword evidence="2" id="KW-1185">Reference proteome</keyword>
<dbReference type="EMBL" id="JAKUCV010000298">
    <property type="protein sequence ID" value="KAJ4850535.1"/>
    <property type="molecule type" value="Genomic_DNA"/>
</dbReference>
<name>A0A9Q0GKB0_9ROSI</name>
<dbReference type="PANTHER" id="PTHR43190">
    <property type="entry name" value="N-ACETYL-D-GLUCOSAMINE KINASE"/>
    <property type="match status" value="1"/>
</dbReference>
<accession>A0A9Q0GKB0</accession>
<dbReference type="Gene3D" id="3.30.420.40">
    <property type="match status" value="1"/>
</dbReference>
<evidence type="ECO:0000313" key="2">
    <source>
        <dbReference type="Proteomes" id="UP001141552"/>
    </source>
</evidence>
<proteinExistence type="predicted"/>
<sequence length="76" mass="8034">MKRYRNGEIWDFEHEMLLSGDGADVILGIDGGTTSTVCVCIPILPLSSSLAFPDPLPVLARAVAGCSNHNSVGGQY</sequence>
<comment type="caution">
    <text evidence="1">The sequence shown here is derived from an EMBL/GenBank/DDBJ whole genome shotgun (WGS) entry which is preliminary data.</text>
</comment>
<dbReference type="InterPro" id="IPR052519">
    <property type="entry name" value="Euk-type_GlcNAc_Kinase"/>
</dbReference>
<reference evidence="1" key="1">
    <citation type="submission" date="2022-02" db="EMBL/GenBank/DDBJ databases">
        <authorList>
            <person name="Henning P.M."/>
            <person name="McCubbin A.G."/>
            <person name="Shore J.S."/>
        </authorList>
    </citation>
    <scope>NUCLEOTIDE SEQUENCE</scope>
    <source>
        <strain evidence="1">F60SS</strain>
        <tissue evidence="1">Leaves</tissue>
    </source>
</reference>
<dbReference type="AlphaFoldDB" id="A0A9Q0GKB0"/>
<dbReference type="OrthoDB" id="1733816at2759"/>
<organism evidence="1 2">
    <name type="scientific">Turnera subulata</name>
    <dbReference type="NCBI Taxonomy" id="218843"/>
    <lineage>
        <taxon>Eukaryota</taxon>
        <taxon>Viridiplantae</taxon>
        <taxon>Streptophyta</taxon>
        <taxon>Embryophyta</taxon>
        <taxon>Tracheophyta</taxon>
        <taxon>Spermatophyta</taxon>
        <taxon>Magnoliopsida</taxon>
        <taxon>eudicotyledons</taxon>
        <taxon>Gunneridae</taxon>
        <taxon>Pentapetalae</taxon>
        <taxon>rosids</taxon>
        <taxon>fabids</taxon>
        <taxon>Malpighiales</taxon>
        <taxon>Passifloraceae</taxon>
        <taxon>Turnera</taxon>
    </lineage>
</organism>
<evidence type="ECO:0008006" key="3">
    <source>
        <dbReference type="Google" id="ProtNLM"/>
    </source>
</evidence>
<dbReference type="PANTHER" id="PTHR43190:SF3">
    <property type="entry name" value="N-ACETYL-D-GLUCOSAMINE KINASE"/>
    <property type="match status" value="1"/>
</dbReference>
<dbReference type="Proteomes" id="UP001141552">
    <property type="component" value="Unassembled WGS sequence"/>
</dbReference>
<gene>
    <name evidence="1" type="ORF">Tsubulata_049264</name>
</gene>
<reference evidence="1" key="2">
    <citation type="journal article" date="2023" name="Plants (Basel)">
        <title>Annotation of the Turnera subulata (Passifloraceae) Draft Genome Reveals the S-Locus Evolved after the Divergence of Turneroideae from Passifloroideae in a Stepwise Manner.</title>
        <authorList>
            <person name="Henning P.M."/>
            <person name="Roalson E.H."/>
            <person name="Mir W."/>
            <person name="McCubbin A.G."/>
            <person name="Shore J.S."/>
        </authorList>
    </citation>
    <scope>NUCLEOTIDE SEQUENCE</scope>
    <source>
        <strain evidence="1">F60SS</strain>
    </source>
</reference>